<dbReference type="RefSeq" id="WP_182979462.1">
    <property type="nucleotide sequence ID" value="NZ_BAABGB010000005.1"/>
</dbReference>
<keyword evidence="5" id="KW-1003">Cell membrane</keyword>
<feature type="transmembrane region" description="Helical" evidence="5">
    <location>
        <begin position="53"/>
        <end position="79"/>
    </location>
</feature>
<name>A0A7W4J1T8_9PROT</name>
<sequence length="301" mass="31937">MDERNQASLDYLIIDRRSSAPIEWLGFIRLFPILTLAYMIWSGPGHAIAVEKLWLIPIGVAGAFVANSTGIGGGIVFVPAFKYLGIDPADVIGTSILIQCFGMSMGALTYLSGRIRNRRGGLQNRTYVTSVLVALIPSVFSAVLVTSADLRPDIPVTQVFKLVSFVLLVLMLGSELSGIKGDGCFRSTTDGPILFVLGLIGGVFVGWISIGAGELIAVYMLMRGFVPRDAIGIAVVVTALLVLCVTVFSFPPLMTDRVDGLFIAVGALCGGVLGPTLVSVVGPRRMKLFCAAWIALSLVAV</sequence>
<keyword evidence="7" id="KW-1185">Reference proteome</keyword>
<dbReference type="Proteomes" id="UP000577891">
    <property type="component" value="Unassembled WGS sequence"/>
</dbReference>
<feature type="transmembrane region" description="Helical" evidence="5">
    <location>
        <begin position="91"/>
        <end position="111"/>
    </location>
</feature>
<evidence type="ECO:0000313" key="7">
    <source>
        <dbReference type="Proteomes" id="UP000577891"/>
    </source>
</evidence>
<dbReference type="InterPro" id="IPR002781">
    <property type="entry name" value="TM_pro_TauE-like"/>
</dbReference>
<keyword evidence="2 5" id="KW-0812">Transmembrane</keyword>
<feature type="transmembrane region" description="Helical" evidence="5">
    <location>
        <begin position="262"/>
        <end position="281"/>
    </location>
</feature>
<evidence type="ECO:0000256" key="5">
    <source>
        <dbReference type="RuleBase" id="RU363041"/>
    </source>
</evidence>
<dbReference type="EMBL" id="JABEQE010000010">
    <property type="protein sequence ID" value="MBB2172943.1"/>
    <property type="molecule type" value="Genomic_DNA"/>
</dbReference>
<dbReference type="InterPro" id="IPR051598">
    <property type="entry name" value="TSUP/Inactive_protease-like"/>
</dbReference>
<dbReference type="GO" id="GO:0005886">
    <property type="term" value="C:plasma membrane"/>
    <property type="evidence" value="ECO:0007669"/>
    <property type="project" value="UniProtKB-SubCell"/>
</dbReference>
<dbReference type="PANTHER" id="PTHR43701">
    <property type="entry name" value="MEMBRANE TRANSPORTER PROTEIN MJ0441-RELATED"/>
    <property type="match status" value="1"/>
</dbReference>
<comment type="subcellular location">
    <subcellularLocation>
        <location evidence="5">Cell membrane</location>
        <topology evidence="5">Multi-pass membrane protein</topology>
    </subcellularLocation>
    <subcellularLocation>
        <location evidence="1">Membrane</location>
        <topology evidence="1">Multi-pass membrane protein</topology>
    </subcellularLocation>
</comment>
<dbReference type="Pfam" id="PF01925">
    <property type="entry name" value="TauE"/>
    <property type="match status" value="1"/>
</dbReference>
<dbReference type="AlphaFoldDB" id="A0A7W4J1T8"/>
<evidence type="ECO:0000256" key="4">
    <source>
        <dbReference type="ARBA" id="ARBA00023136"/>
    </source>
</evidence>
<comment type="similarity">
    <text evidence="5">Belongs to the 4-toluene sulfonate uptake permease (TSUP) (TC 2.A.102) family.</text>
</comment>
<feature type="transmembrane region" description="Helical" evidence="5">
    <location>
        <begin position="21"/>
        <end position="41"/>
    </location>
</feature>
<keyword evidence="4 5" id="KW-0472">Membrane</keyword>
<accession>A0A7W4J1T8</accession>
<dbReference type="PANTHER" id="PTHR43701:SF2">
    <property type="entry name" value="MEMBRANE TRANSPORTER PROTEIN YJNA-RELATED"/>
    <property type="match status" value="1"/>
</dbReference>
<proteinExistence type="inferred from homology"/>
<reference evidence="6 7" key="1">
    <citation type="submission" date="2020-04" db="EMBL/GenBank/DDBJ databases">
        <title>Description of novel Gluconacetobacter.</title>
        <authorList>
            <person name="Sombolestani A."/>
        </authorList>
    </citation>
    <scope>NUCLEOTIDE SEQUENCE [LARGE SCALE GENOMIC DNA]</scope>
    <source>
        <strain evidence="6 7">LMG 27724</strain>
    </source>
</reference>
<evidence type="ECO:0000256" key="2">
    <source>
        <dbReference type="ARBA" id="ARBA00022692"/>
    </source>
</evidence>
<comment type="caution">
    <text evidence="6">The sequence shown here is derived from an EMBL/GenBank/DDBJ whole genome shotgun (WGS) entry which is preliminary data.</text>
</comment>
<feature type="transmembrane region" description="Helical" evidence="5">
    <location>
        <begin position="162"/>
        <end position="181"/>
    </location>
</feature>
<evidence type="ECO:0000313" key="6">
    <source>
        <dbReference type="EMBL" id="MBB2172943.1"/>
    </source>
</evidence>
<evidence type="ECO:0000256" key="3">
    <source>
        <dbReference type="ARBA" id="ARBA00022989"/>
    </source>
</evidence>
<gene>
    <name evidence="6" type="ORF">HLH35_12570</name>
</gene>
<keyword evidence="3 5" id="KW-1133">Transmembrane helix</keyword>
<feature type="transmembrane region" description="Helical" evidence="5">
    <location>
        <begin position="230"/>
        <end position="250"/>
    </location>
</feature>
<protein>
    <recommendedName>
        <fullName evidence="5">Probable membrane transporter protein</fullName>
    </recommendedName>
</protein>
<organism evidence="6 7">
    <name type="scientific">Gluconacetobacter asukensis</name>
    <dbReference type="NCBI Taxonomy" id="1017181"/>
    <lineage>
        <taxon>Bacteria</taxon>
        <taxon>Pseudomonadati</taxon>
        <taxon>Pseudomonadota</taxon>
        <taxon>Alphaproteobacteria</taxon>
        <taxon>Acetobacterales</taxon>
        <taxon>Acetobacteraceae</taxon>
        <taxon>Gluconacetobacter</taxon>
    </lineage>
</organism>
<feature type="transmembrane region" description="Helical" evidence="5">
    <location>
        <begin position="131"/>
        <end position="150"/>
    </location>
</feature>
<evidence type="ECO:0000256" key="1">
    <source>
        <dbReference type="ARBA" id="ARBA00004141"/>
    </source>
</evidence>
<feature type="transmembrane region" description="Helical" evidence="5">
    <location>
        <begin position="193"/>
        <end position="218"/>
    </location>
</feature>